<dbReference type="Pfam" id="PF02366">
    <property type="entry name" value="PMT"/>
    <property type="match status" value="1"/>
</dbReference>
<protein>
    <recommendedName>
        <fullName evidence="9 10">Polyprenol-phosphate-mannose--protein mannosyltransferase</fullName>
        <ecNumber evidence="10">2.4.1.-</ecNumber>
    </recommendedName>
</protein>
<keyword evidence="4 10" id="KW-0328">Glycosyltransferase</keyword>
<feature type="transmembrane region" description="Helical" evidence="10">
    <location>
        <begin position="108"/>
        <end position="129"/>
    </location>
</feature>
<feature type="transmembrane region" description="Helical" evidence="10">
    <location>
        <begin position="161"/>
        <end position="178"/>
    </location>
</feature>
<feature type="transmembrane region" description="Helical" evidence="10">
    <location>
        <begin position="471"/>
        <end position="490"/>
    </location>
</feature>
<dbReference type="InterPro" id="IPR032421">
    <property type="entry name" value="PMT_4TMC"/>
</dbReference>
<proteinExistence type="inferred from homology"/>
<comment type="pathway">
    <text evidence="2 10">Protein modification; protein glycosylation.</text>
</comment>
<evidence type="ECO:0000256" key="10">
    <source>
        <dbReference type="RuleBase" id="RU367007"/>
    </source>
</evidence>
<dbReference type="PATRIC" id="fig|1050174.4.peg.826"/>
<dbReference type="KEGG" id="cei:CEPID_04075"/>
<dbReference type="STRING" id="1050174.CEPID_04075"/>
<evidence type="ECO:0000256" key="6">
    <source>
        <dbReference type="ARBA" id="ARBA00022692"/>
    </source>
</evidence>
<evidence type="ECO:0000256" key="5">
    <source>
        <dbReference type="ARBA" id="ARBA00022679"/>
    </source>
</evidence>
<dbReference type="InterPro" id="IPR003342">
    <property type="entry name" value="ArnT-like_N"/>
</dbReference>
<dbReference type="RefSeq" id="WP_047239852.1">
    <property type="nucleotide sequence ID" value="NZ_CP011541.1"/>
</dbReference>
<dbReference type="Proteomes" id="UP000035368">
    <property type="component" value="Chromosome"/>
</dbReference>
<evidence type="ECO:0000256" key="2">
    <source>
        <dbReference type="ARBA" id="ARBA00004922"/>
    </source>
</evidence>
<evidence type="ECO:0000256" key="4">
    <source>
        <dbReference type="ARBA" id="ARBA00022676"/>
    </source>
</evidence>
<dbReference type="AlphaFoldDB" id="A0A0G3GT38"/>
<dbReference type="GO" id="GO:0005886">
    <property type="term" value="C:plasma membrane"/>
    <property type="evidence" value="ECO:0007669"/>
    <property type="project" value="UniProtKB-SubCell"/>
</dbReference>
<evidence type="ECO:0000259" key="12">
    <source>
        <dbReference type="Pfam" id="PF16192"/>
    </source>
</evidence>
<dbReference type="GO" id="GO:0012505">
    <property type="term" value="C:endomembrane system"/>
    <property type="evidence" value="ECO:0007669"/>
    <property type="project" value="UniProtKB-SubCell"/>
</dbReference>
<comment type="function">
    <text evidence="10">Protein O-mannosyltransferase that catalyzes the transfer of a single mannose residue from a polyprenol phospho-mannosyl lipidic donor to the hydroxyl group of selected serine and threonine residues in acceptor proteins.</text>
</comment>
<accession>A0A0G3GT38</accession>
<reference evidence="13 14" key="1">
    <citation type="submission" date="2015-05" db="EMBL/GenBank/DDBJ databases">
        <title>Complete genome sequence of Corynebacterium epidermidicanis DSM 45586, isolated from the skin of a dog suffering from pruritus.</title>
        <authorList>
            <person name="Ruckert C."/>
            <person name="Albersmeier A."/>
            <person name="Winkler A."/>
            <person name="Tauch A."/>
        </authorList>
    </citation>
    <scope>NUCLEOTIDE SEQUENCE [LARGE SCALE GENOMIC DNA]</scope>
    <source>
        <strain evidence="13 14">DSM 45586</strain>
    </source>
</reference>
<sequence length="514" mass="58521">MLPGGSHTINIAEPSRVVWTAVDWAVTLTVAVFAFVTRFVGLTSATDKGTPVFDEKHYVPQAWDMVESLIDPVTGGIESNPAYGLVVHPPLAKQLLAMGEMVFGYTPLGWRVMTALFSTLTVVVILLIARRLSNSTAVAAFAGTLALFDGVLLVAGRFGMLDIFLVLFVVLAAYFIVLDHDQMRRRMYRAYLDDLIYQTPLGPRFGFRWWRFAAGICLGLALSVKWSGLYYIAFFGVLCVCLDWGLRHAYRIQQPFLGTLLRDCLPAFASLVIVPILLYVWSWRAWFASETSVYRHAKVNGTIKEDSLLQMLPDSLAGWFYYHDSVLKFHASLTSSSGHSHPWDSKPWSWLVAARPVLYYSQTNLSCDGTDTCRRMIYLFGTPVIWWLTVPVVLWALWRVFIGHDRRYIVPLVAFAAGFIPWIMAYDRQMYFFYAIPLVPFTIVMIALTLGHIANYQKTWRVPGLGRELPIGQTLVFCYLGLVFLAFVYWSPILYGTQITEQHYENIMWLRSWK</sequence>
<keyword evidence="5 10" id="KW-0808">Transferase</keyword>
<evidence type="ECO:0000256" key="9">
    <source>
        <dbReference type="ARBA" id="ARBA00093617"/>
    </source>
</evidence>
<feature type="transmembrane region" description="Helical" evidence="10">
    <location>
        <begin position="267"/>
        <end position="286"/>
    </location>
</feature>
<feature type="domain" description="Protein O-mannosyl-transferase C-terminal four TM" evidence="12">
    <location>
        <begin position="317"/>
        <end position="513"/>
    </location>
</feature>
<evidence type="ECO:0000256" key="1">
    <source>
        <dbReference type="ARBA" id="ARBA00004127"/>
    </source>
</evidence>
<dbReference type="PANTHER" id="PTHR10050:SF46">
    <property type="entry name" value="PROTEIN O-MANNOSYL-TRANSFERASE 2"/>
    <property type="match status" value="1"/>
</dbReference>
<name>A0A0G3GT38_9CORY</name>
<evidence type="ECO:0000313" key="13">
    <source>
        <dbReference type="EMBL" id="AKK02688.1"/>
    </source>
</evidence>
<keyword evidence="7 10" id="KW-1133">Transmembrane helix</keyword>
<evidence type="ECO:0000259" key="11">
    <source>
        <dbReference type="Pfam" id="PF02366"/>
    </source>
</evidence>
<feature type="transmembrane region" description="Helical" evidence="10">
    <location>
        <begin position="431"/>
        <end position="450"/>
    </location>
</feature>
<feature type="domain" description="ArnT-like N-terminal" evidence="11">
    <location>
        <begin position="109"/>
        <end position="280"/>
    </location>
</feature>
<keyword evidence="8 10" id="KW-0472">Membrane</keyword>
<evidence type="ECO:0000256" key="7">
    <source>
        <dbReference type="ARBA" id="ARBA00022989"/>
    </source>
</evidence>
<keyword evidence="6 10" id="KW-0812">Transmembrane</keyword>
<feature type="transmembrane region" description="Helical" evidence="10">
    <location>
        <begin position="408"/>
        <end position="425"/>
    </location>
</feature>
<comment type="similarity">
    <text evidence="3 10">Belongs to the glycosyltransferase 39 family.</text>
</comment>
<feature type="transmembrane region" description="Helical" evidence="10">
    <location>
        <begin position="136"/>
        <end position="155"/>
    </location>
</feature>
<evidence type="ECO:0000313" key="14">
    <source>
        <dbReference type="Proteomes" id="UP000035368"/>
    </source>
</evidence>
<dbReference type="OrthoDB" id="9776737at2"/>
<comment type="subcellular location">
    <subcellularLocation>
        <location evidence="10">Cell membrane</location>
    </subcellularLocation>
    <subcellularLocation>
        <location evidence="1">Endomembrane system</location>
        <topology evidence="1">Multi-pass membrane protein</topology>
    </subcellularLocation>
</comment>
<organism evidence="13 14">
    <name type="scientific">Corynebacterium epidermidicanis</name>
    <dbReference type="NCBI Taxonomy" id="1050174"/>
    <lineage>
        <taxon>Bacteria</taxon>
        <taxon>Bacillati</taxon>
        <taxon>Actinomycetota</taxon>
        <taxon>Actinomycetes</taxon>
        <taxon>Mycobacteriales</taxon>
        <taxon>Corynebacteriaceae</taxon>
        <taxon>Corynebacterium</taxon>
    </lineage>
</organism>
<feature type="transmembrane region" description="Helical" evidence="10">
    <location>
        <begin position="21"/>
        <end position="41"/>
    </location>
</feature>
<dbReference type="UniPathway" id="UPA00378"/>
<dbReference type="GO" id="GO:0004169">
    <property type="term" value="F:dolichyl-phosphate-mannose-protein mannosyltransferase activity"/>
    <property type="evidence" value="ECO:0007669"/>
    <property type="project" value="UniProtKB-UniRule"/>
</dbReference>
<keyword evidence="10" id="KW-1003">Cell membrane</keyword>
<evidence type="ECO:0000256" key="8">
    <source>
        <dbReference type="ARBA" id="ARBA00023136"/>
    </source>
</evidence>
<dbReference type="EC" id="2.4.1.-" evidence="10"/>
<dbReference type="Pfam" id="PF16192">
    <property type="entry name" value="PMT_4TMC"/>
    <property type="match status" value="1"/>
</dbReference>
<dbReference type="PANTHER" id="PTHR10050">
    <property type="entry name" value="DOLICHYL-PHOSPHATE-MANNOSE--PROTEIN MANNOSYLTRANSFERASE"/>
    <property type="match status" value="1"/>
</dbReference>
<feature type="transmembrane region" description="Helical" evidence="10">
    <location>
        <begin position="384"/>
        <end position="401"/>
    </location>
</feature>
<dbReference type="EMBL" id="CP011541">
    <property type="protein sequence ID" value="AKK02688.1"/>
    <property type="molecule type" value="Genomic_DNA"/>
</dbReference>
<keyword evidence="14" id="KW-1185">Reference proteome</keyword>
<dbReference type="InterPro" id="IPR027005">
    <property type="entry name" value="PMT-like"/>
</dbReference>
<gene>
    <name evidence="13" type="primary">pmt</name>
    <name evidence="13" type="ORF">CEPID_04075</name>
</gene>
<evidence type="ECO:0000256" key="3">
    <source>
        <dbReference type="ARBA" id="ARBA00007222"/>
    </source>
</evidence>